<dbReference type="EMBL" id="CM032184">
    <property type="protein sequence ID" value="KAG7093993.1"/>
    <property type="molecule type" value="Genomic_DNA"/>
</dbReference>
<dbReference type="GeneID" id="66076699"/>
<reference evidence="1" key="1">
    <citation type="journal article" date="2021" name="Genome Biol. Evol.">
        <title>The assembled and annotated genome of the fairy-ring fungus Marasmius oreades.</title>
        <authorList>
            <person name="Hiltunen M."/>
            <person name="Ament-Velasquez S.L."/>
            <person name="Johannesson H."/>
        </authorList>
    </citation>
    <scope>NUCLEOTIDE SEQUENCE</scope>
    <source>
        <strain evidence="1">03SP1</strain>
    </source>
</reference>
<name>A0A9P7UTY8_9AGAR</name>
<dbReference type="Proteomes" id="UP001049176">
    <property type="component" value="Chromosome 4"/>
</dbReference>
<accession>A0A9P7UTY8</accession>
<sequence>MKLALAHVAEGPQLSQVKFPKVYHPDTSRIQGTDSRVLPDNTTFITLRPDTTKTYSLQSYKVTSQYNLSDQATTYHYPRSEDEVCFPVHLKTF</sequence>
<organism evidence="1 2">
    <name type="scientific">Marasmius oreades</name>
    <name type="common">fairy-ring Marasmius</name>
    <dbReference type="NCBI Taxonomy" id="181124"/>
    <lineage>
        <taxon>Eukaryota</taxon>
        <taxon>Fungi</taxon>
        <taxon>Dikarya</taxon>
        <taxon>Basidiomycota</taxon>
        <taxon>Agaricomycotina</taxon>
        <taxon>Agaricomycetes</taxon>
        <taxon>Agaricomycetidae</taxon>
        <taxon>Agaricales</taxon>
        <taxon>Marasmiineae</taxon>
        <taxon>Marasmiaceae</taxon>
        <taxon>Marasmius</taxon>
    </lineage>
</organism>
<dbReference type="AlphaFoldDB" id="A0A9P7UTY8"/>
<evidence type="ECO:0000313" key="1">
    <source>
        <dbReference type="EMBL" id="KAG7093993.1"/>
    </source>
</evidence>
<dbReference type="KEGG" id="more:E1B28_007623"/>
<proteinExistence type="predicted"/>
<protein>
    <submittedName>
        <fullName evidence="1">Uncharacterized protein</fullName>
    </submittedName>
</protein>
<keyword evidence="2" id="KW-1185">Reference proteome</keyword>
<gene>
    <name evidence="1" type="ORF">E1B28_007623</name>
</gene>
<comment type="caution">
    <text evidence="1">The sequence shown here is derived from an EMBL/GenBank/DDBJ whole genome shotgun (WGS) entry which is preliminary data.</text>
</comment>
<evidence type="ECO:0000313" key="2">
    <source>
        <dbReference type="Proteomes" id="UP001049176"/>
    </source>
</evidence>
<dbReference type="RefSeq" id="XP_043010463.1">
    <property type="nucleotide sequence ID" value="XM_043152377.1"/>
</dbReference>